<dbReference type="RefSeq" id="WP_369745840.1">
    <property type="nucleotide sequence ID" value="NZ_CP165735.1"/>
</dbReference>
<name>A0AB39YSE0_9MICC</name>
<gene>
    <name evidence="1" type="ORF">ABQM86_02365</name>
</gene>
<evidence type="ECO:0000313" key="1">
    <source>
        <dbReference type="EMBL" id="XDV72053.1"/>
    </source>
</evidence>
<dbReference type="EMBL" id="CP165735">
    <property type="protein sequence ID" value="XDV72053.1"/>
    <property type="molecule type" value="Genomic_DNA"/>
</dbReference>
<sequence>MVHCRASTASAWFFALEASGLATGSVGMVNVPWDNEGIDDEHAARQAPQHLLGLGHGALAVLSSYQHPVVIERAMPEPIARGARPTAALAHGDESAFGALTAFRKRGLSARERASEY</sequence>
<dbReference type="InterPro" id="IPR028082">
    <property type="entry name" value="Peripla_BP_I"/>
</dbReference>
<accession>A0AB39YSE0</accession>
<organism evidence="1">
    <name type="scientific">Paenarthrobacter sp. AMU7</name>
    <dbReference type="NCBI Taxonomy" id="3162492"/>
    <lineage>
        <taxon>Bacteria</taxon>
        <taxon>Bacillati</taxon>
        <taxon>Actinomycetota</taxon>
        <taxon>Actinomycetes</taxon>
        <taxon>Micrococcales</taxon>
        <taxon>Micrococcaceae</taxon>
        <taxon>Paenarthrobacter</taxon>
    </lineage>
</organism>
<reference evidence="1" key="1">
    <citation type="submission" date="2024-07" db="EMBL/GenBank/DDBJ databases">
        <authorList>
            <person name="Li J."/>
            <person name="Wei H."/>
            <person name="Ma J."/>
        </authorList>
    </citation>
    <scope>NUCLEOTIDE SEQUENCE</scope>
    <source>
        <strain evidence="1">AMU7</strain>
    </source>
</reference>
<protein>
    <submittedName>
        <fullName evidence="1">Uncharacterized protein</fullName>
    </submittedName>
</protein>
<dbReference type="AlphaFoldDB" id="A0AB39YSE0"/>
<dbReference type="SUPFAM" id="SSF53822">
    <property type="entry name" value="Periplasmic binding protein-like I"/>
    <property type="match status" value="1"/>
</dbReference>
<proteinExistence type="predicted"/>